<comment type="caution">
    <text evidence="9">The sequence shown here is derived from an EMBL/GenBank/DDBJ whole genome shotgun (WGS) entry which is preliminary data.</text>
</comment>
<reference evidence="9" key="1">
    <citation type="journal article" date="2023" name="G3 (Bethesda)">
        <title>Whole genome assembly and annotation of the endangered Caribbean coral Acropora cervicornis.</title>
        <authorList>
            <person name="Selwyn J.D."/>
            <person name="Vollmer S.V."/>
        </authorList>
    </citation>
    <scope>NUCLEOTIDE SEQUENCE</scope>
    <source>
        <strain evidence="9">K2</strain>
    </source>
</reference>
<evidence type="ECO:0000256" key="7">
    <source>
        <dbReference type="SAM" id="Phobius"/>
    </source>
</evidence>
<protein>
    <recommendedName>
        <fullName evidence="8">Proline-rich transmembrane protein 3/4 domain-containing protein</fullName>
    </recommendedName>
</protein>
<evidence type="ECO:0000256" key="1">
    <source>
        <dbReference type="ARBA" id="ARBA00004141"/>
    </source>
</evidence>
<dbReference type="InterPro" id="IPR052836">
    <property type="entry name" value="PRRT_domain-containing"/>
</dbReference>
<keyword evidence="5 7" id="KW-1133">Transmembrane helix</keyword>
<evidence type="ECO:0000256" key="5">
    <source>
        <dbReference type="ARBA" id="ARBA00022989"/>
    </source>
</evidence>
<evidence type="ECO:0000313" key="9">
    <source>
        <dbReference type="EMBL" id="KAK2558404.1"/>
    </source>
</evidence>
<feature type="transmembrane region" description="Helical" evidence="7">
    <location>
        <begin position="316"/>
        <end position="337"/>
    </location>
</feature>
<evidence type="ECO:0000256" key="3">
    <source>
        <dbReference type="ARBA" id="ARBA00022692"/>
    </source>
</evidence>
<dbReference type="AlphaFoldDB" id="A0AAD9QBR2"/>
<feature type="transmembrane region" description="Helical" evidence="7">
    <location>
        <begin position="357"/>
        <end position="379"/>
    </location>
</feature>
<dbReference type="PANTHER" id="PTHR35578">
    <property type="entry name" value="PROLINE-RICH TRANSMEMBRANE PROTEIN 4-RELATED"/>
    <property type="match status" value="1"/>
</dbReference>
<feature type="transmembrane region" description="Helical" evidence="7">
    <location>
        <begin position="154"/>
        <end position="171"/>
    </location>
</feature>
<keyword evidence="4" id="KW-0732">Signal</keyword>
<name>A0AAD9QBR2_ACRCE</name>
<dbReference type="Proteomes" id="UP001249851">
    <property type="component" value="Unassembled WGS sequence"/>
</dbReference>
<dbReference type="PANTHER" id="PTHR35578:SF6">
    <property type="entry name" value="PROLINE-RICH TRANSMEMBRANE PROTEIN 4"/>
    <property type="match status" value="1"/>
</dbReference>
<evidence type="ECO:0000256" key="6">
    <source>
        <dbReference type="ARBA" id="ARBA00023136"/>
    </source>
</evidence>
<evidence type="ECO:0000256" key="2">
    <source>
        <dbReference type="ARBA" id="ARBA00022553"/>
    </source>
</evidence>
<feature type="transmembrane region" description="Helical" evidence="7">
    <location>
        <begin position="44"/>
        <end position="66"/>
    </location>
</feature>
<evidence type="ECO:0000256" key="4">
    <source>
        <dbReference type="ARBA" id="ARBA00022729"/>
    </source>
</evidence>
<feature type="transmembrane region" description="Helical" evidence="7">
    <location>
        <begin position="78"/>
        <end position="100"/>
    </location>
</feature>
<feature type="transmembrane region" description="Helical" evidence="7">
    <location>
        <begin position="120"/>
        <end position="142"/>
    </location>
</feature>
<reference evidence="9" key="2">
    <citation type="journal article" date="2023" name="Science">
        <title>Genomic signatures of disease resistance in endangered staghorn corals.</title>
        <authorList>
            <person name="Vollmer S.V."/>
            <person name="Selwyn J.D."/>
            <person name="Despard B.A."/>
            <person name="Roesel C.L."/>
        </authorList>
    </citation>
    <scope>NUCLEOTIDE SEQUENCE</scope>
    <source>
        <strain evidence="9">K2</strain>
    </source>
</reference>
<dbReference type="Pfam" id="PF25987">
    <property type="entry name" value="PRRT3"/>
    <property type="match status" value="1"/>
</dbReference>
<keyword evidence="6 7" id="KW-0472">Membrane</keyword>
<feature type="transmembrane region" description="Helical" evidence="7">
    <location>
        <begin position="183"/>
        <end position="206"/>
    </location>
</feature>
<keyword evidence="10" id="KW-1185">Reference proteome</keyword>
<evidence type="ECO:0000259" key="8">
    <source>
        <dbReference type="Pfam" id="PF25987"/>
    </source>
</evidence>
<evidence type="ECO:0000313" key="10">
    <source>
        <dbReference type="Proteomes" id="UP001249851"/>
    </source>
</evidence>
<organism evidence="9 10">
    <name type="scientific">Acropora cervicornis</name>
    <name type="common">Staghorn coral</name>
    <dbReference type="NCBI Taxonomy" id="6130"/>
    <lineage>
        <taxon>Eukaryota</taxon>
        <taxon>Metazoa</taxon>
        <taxon>Cnidaria</taxon>
        <taxon>Anthozoa</taxon>
        <taxon>Hexacorallia</taxon>
        <taxon>Scleractinia</taxon>
        <taxon>Astrocoeniina</taxon>
        <taxon>Acroporidae</taxon>
        <taxon>Acropora</taxon>
    </lineage>
</organism>
<proteinExistence type="predicted"/>
<comment type="subcellular location">
    <subcellularLocation>
        <location evidence="1">Membrane</location>
        <topology evidence="1">Multi-pass membrane protein</topology>
    </subcellularLocation>
</comment>
<dbReference type="InterPro" id="IPR059081">
    <property type="entry name" value="PRRT3-4"/>
</dbReference>
<keyword evidence="2" id="KW-0597">Phosphoprotein</keyword>
<sequence length="425" mass="48661">MADNMNNSQSIPQTRHVEVHQTLAPEPGPRWREAKRHWGLVWELHWIGIGLAYALLACGSMWSIIRKRPAVNRFARRPLFYAINWLLVALGITRSMYLWLEPYESAQHAFHCPLWVTRPLFGIAFPCLMSAFCLVHVAFLEATNVKLGFSKLRSVRFVVFIIFVHFAVVIVSDTTSAFEADRIELLIVCQSFFIVWGIVNSTCFIYSGSRVISKSYNVRNKICPKESVVEITKRTQQRNDFCSVNEVKQSPKCNETPAESPNANGRGDQPMHQLELDNHVINEVMNLSAQKHGISSPPLRNKGGLPTNGERAIRKVAGITLITSFLSITCCALQMYSLFGVHSIIYSEIVSPKPWPWFAFQTSFRLVELLMASTLSFCINRSCFDNRRRFTYPFRFQRRERRVPRVVIELGNEIKQRGVLKPGKH</sequence>
<feature type="domain" description="Proline-rich transmembrane protein 3/4" evidence="8">
    <location>
        <begin position="22"/>
        <end position="383"/>
    </location>
</feature>
<keyword evidence="3 7" id="KW-0812">Transmembrane</keyword>
<dbReference type="EMBL" id="JARQWQ010000044">
    <property type="protein sequence ID" value="KAK2558404.1"/>
    <property type="molecule type" value="Genomic_DNA"/>
</dbReference>
<accession>A0AAD9QBR2</accession>
<gene>
    <name evidence="9" type="ORF">P5673_019107</name>
</gene>